<evidence type="ECO:0000256" key="1">
    <source>
        <dbReference type="ARBA" id="ARBA00004245"/>
    </source>
</evidence>
<evidence type="ECO:0000256" key="6">
    <source>
        <dbReference type="SAM" id="MobiDB-lite"/>
    </source>
</evidence>
<keyword evidence="4" id="KW-0493">Microtubule</keyword>
<protein>
    <submittedName>
        <fullName evidence="8">Protein WVD2-like 7</fullName>
    </submittedName>
</protein>
<feature type="domain" description="TPX2 C-terminal" evidence="7">
    <location>
        <begin position="501"/>
        <end position="543"/>
    </location>
</feature>
<accession>A0A438EJE6</accession>
<feature type="region of interest" description="Disordered" evidence="6">
    <location>
        <begin position="577"/>
        <end position="724"/>
    </location>
</feature>
<feature type="region of interest" description="Disordered" evidence="6">
    <location>
        <begin position="377"/>
        <end position="397"/>
    </location>
</feature>
<evidence type="ECO:0000313" key="8">
    <source>
        <dbReference type="EMBL" id="RVW47802.1"/>
    </source>
</evidence>
<comment type="subcellular location">
    <subcellularLocation>
        <location evidence="1">Cytoplasm</location>
        <location evidence="1">Cytoskeleton</location>
    </subcellularLocation>
</comment>
<feature type="compositionally biased region" description="Polar residues" evidence="6">
    <location>
        <begin position="677"/>
        <end position="700"/>
    </location>
</feature>
<dbReference type="PANTHER" id="PTHR47067">
    <property type="entry name" value="TPX2 (TARGETING PROTEIN FOR XKLP2) PROTEIN FAMILY-RELATED"/>
    <property type="match status" value="1"/>
</dbReference>
<dbReference type="Pfam" id="PF06886">
    <property type="entry name" value="TPX2"/>
    <property type="match status" value="1"/>
</dbReference>
<feature type="compositionally biased region" description="Basic residues" evidence="6">
    <location>
        <begin position="656"/>
        <end position="672"/>
    </location>
</feature>
<name>A0A438EJE6_VITVI</name>
<dbReference type="PANTHER" id="PTHR47067:SF7">
    <property type="entry name" value="TPX2 (TARGETING PROTEIN FOR XKLP2) PROTEIN FAMILY"/>
    <property type="match status" value="1"/>
</dbReference>
<dbReference type="Proteomes" id="UP000288805">
    <property type="component" value="Unassembled WGS sequence"/>
</dbReference>
<sequence length="724" mass="80433">MGESACLRRSFSDSSSDPRMFGFLINPPLGMLGKAKFGNFPFGDAIRALGDSISFGRFMSESLAWEKWSSFSQNRYLEEAEKFSKPGSVAQKKAYFEAHYKRIAAKKAAEAEAAANDFPEPEALDEIHNTSSDDLDTVKENSHMIIDESEGQEALNTNTVVDEIHNSSSDELDTLKENSPMIIDEPEGQEEAPNTQLVVDCVEKIELEEVKVEEVEEAEPVTVQTVIEESPRAQTEFSDQIENVEEERMPLKEVADEEKNLALRSNKKLAKSSSKSSTQGRASKLGASPAKVTSLAHVRKENNASPSTKKPAPDALNKKRFTPKSLHMSINFASLAGETSKKASPVLQKNRNSRINAIAAKITEESSTPRRTTIRASMSGISKHTSATTPQSENRRTRTLLDQSVSGNRTAEGKWQSLLAECNLARWVLGSWFGKPEPGLALGLLPNGHQFESPQGHWRFTRSLTSGPRGISRSARDHNLQLHAEANQGLLLYLLRLDSGFFQKLEEKNAKEAEKMQLQTKSKEKPETDLKKLRRSITFKAIPTTDSCRETESPGNHMMKEKGESNLKKLRHSITFKPGSCRETDSPGNHMKKEKGESELKKLRHSISFKPGSCRETDSLGNHMKKEKGESELKKLRHSITFKPGSSHETDLPGNHIKKTPPTRPRSPKLGRKPTPNAVQDTNSRPPRVPSSRTDSSNKPATEKNKLLLPKNNSQENASPNIQL</sequence>
<feature type="region of interest" description="Disordered" evidence="6">
    <location>
        <begin position="228"/>
        <end position="317"/>
    </location>
</feature>
<evidence type="ECO:0000313" key="9">
    <source>
        <dbReference type="Proteomes" id="UP000288805"/>
    </source>
</evidence>
<evidence type="ECO:0000256" key="5">
    <source>
        <dbReference type="ARBA" id="ARBA00023212"/>
    </source>
</evidence>
<feature type="compositionally biased region" description="Polar residues" evidence="6">
    <location>
        <begin position="711"/>
        <end position="724"/>
    </location>
</feature>
<dbReference type="EMBL" id="QGNW01001268">
    <property type="protein sequence ID" value="RVW47802.1"/>
    <property type="molecule type" value="Genomic_DNA"/>
</dbReference>
<dbReference type="InterPro" id="IPR044216">
    <property type="entry name" value="WDL7"/>
</dbReference>
<feature type="compositionally biased region" description="Basic and acidic residues" evidence="6">
    <location>
        <begin position="547"/>
        <end position="565"/>
    </location>
</feature>
<evidence type="ECO:0000256" key="2">
    <source>
        <dbReference type="ARBA" id="ARBA00005885"/>
    </source>
</evidence>
<evidence type="ECO:0000256" key="4">
    <source>
        <dbReference type="ARBA" id="ARBA00022701"/>
    </source>
</evidence>
<feature type="compositionally biased region" description="Polar residues" evidence="6">
    <location>
        <begin position="377"/>
        <end position="392"/>
    </location>
</feature>
<reference evidence="8 9" key="1">
    <citation type="journal article" date="2018" name="PLoS Genet.">
        <title>Population sequencing reveals clonal diversity and ancestral inbreeding in the grapevine cultivar Chardonnay.</title>
        <authorList>
            <person name="Roach M.J."/>
            <person name="Johnson D.L."/>
            <person name="Bohlmann J."/>
            <person name="van Vuuren H.J."/>
            <person name="Jones S.J."/>
            <person name="Pretorius I.S."/>
            <person name="Schmidt S.A."/>
            <person name="Borneman A.R."/>
        </authorList>
    </citation>
    <scope>NUCLEOTIDE SEQUENCE [LARGE SCALE GENOMIC DNA]</scope>
    <source>
        <strain evidence="9">cv. Chardonnay</strain>
        <tissue evidence="8">Leaf</tissue>
    </source>
</reference>
<comment type="caution">
    <text evidence="8">The sequence shown here is derived from an EMBL/GenBank/DDBJ whole genome shotgun (WGS) entry which is preliminary data.</text>
</comment>
<feature type="compositionally biased region" description="Polar residues" evidence="6">
    <location>
        <begin position="232"/>
        <end position="241"/>
    </location>
</feature>
<keyword evidence="3" id="KW-0963">Cytoplasm</keyword>
<keyword evidence="5" id="KW-0206">Cytoskeleton</keyword>
<comment type="similarity">
    <text evidence="2">Belongs to the TPX2 family.</text>
</comment>
<feature type="compositionally biased region" description="Basic and acidic residues" evidence="6">
    <location>
        <begin position="246"/>
        <end position="261"/>
    </location>
</feature>
<dbReference type="GO" id="GO:0005874">
    <property type="term" value="C:microtubule"/>
    <property type="evidence" value="ECO:0007669"/>
    <property type="project" value="UniProtKB-KW"/>
</dbReference>
<evidence type="ECO:0000259" key="7">
    <source>
        <dbReference type="Pfam" id="PF06886"/>
    </source>
</evidence>
<evidence type="ECO:0000256" key="3">
    <source>
        <dbReference type="ARBA" id="ARBA00022490"/>
    </source>
</evidence>
<organism evidence="8 9">
    <name type="scientific">Vitis vinifera</name>
    <name type="common">Grape</name>
    <dbReference type="NCBI Taxonomy" id="29760"/>
    <lineage>
        <taxon>Eukaryota</taxon>
        <taxon>Viridiplantae</taxon>
        <taxon>Streptophyta</taxon>
        <taxon>Embryophyta</taxon>
        <taxon>Tracheophyta</taxon>
        <taxon>Spermatophyta</taxon>
        <taxon>Magnoliopsida</taxon>
        <taxon>eudicotyledons</taxon>
        <taxon>Gunneridae</taxon>
        <taxon>Pentapetalae</taxon>
        <taxon>rosids</taxon>
        <taxon>Vitales</taxon>
        <taxon>Vitaceae</taxon>
        <taxon>Viteae</taxon>
        <taxon>Vitis</taxon>
    </lineage>
</organism>
<gene>
    <name evidence="8" type="primary">WDL7_1</name>
    <name evidence="8" type="ORF">CK203_091759</name>
</gene>
<proteinExistence type="inferred from homology"/>
<feature type="region of interest" description="Disordered" evidence="6">
    <location>
        <begin position="546"/>
        <end position="565"/>
    </location>
</feature>
<dbReference type="InterPro" id="IPR027329">
    <property type="entry name" value="TPX2_C"/>
</dbReference>
<dbReference type="AlphaFoldDB" id="A0A438EJE6"/>